<dbReference type="AlphaFoldDB" id="A0A8H7I2Y9"/>
<sequence>MVIVRALDGFVFVKHNKLVYPWYQDSTPEWWEDVQAYGYVTALVGQFKFFVWAGHCGDGEGIKPSLAIWLDKSAAASEPGGPNALRGGPSWPTAQWWKVRGGKSTWEWFTKLIQDAKAGAKRKINQDKQTSWKRKKGGKQATPSPSKKRAVSQDVEYSPGKGDQTDDDDVIFDCSKLRPRRLLAEGAKVEAQGREKGKEVSKDEEDSDEEEEGQEEGDEKEDKDKEEAEDTENKEDKEDKEDKDKGRKRGRRRAKLWPWRLTSRR</sequence>
<gene>
    <name evidence="2" type="ORF">RHS01_11501</name>
</gene>
<feature type="region of interest" description="Disordered" evidence="1">
    <location>
        <begin position="120"/>
        <end position="170"/>
    </location>
</feature>
<dbReference type="EMBL" id="JACYCF010000093">
    <property type="protein sequence ID" value="KAF8746748.1"/>
    <property type="molecule type" value="Genomic_DNA"/>
</dbReference>
<reference evidence="2" key="1">
    <citation type="submission" date="2020-09" db="EMBL/GenBank/DDBJ databases">
        <title>Comparative genome analyses of four rice-infecting Rhizoctonia solani isolates reveal extensive enrichment of homogalacturonan modification genes.</title>
        <authorList>
            <person name="Lee D.-Y."/>
            <person name="Jeon J."/>
            <person name="Kim K.-T."/>
            <person name="Cheong K."/>
            <person name="Song H."/>
            <person name="Choi G."/>
            <person name="Ko J."/>
            <person name="Opiyo S.O."/>
            <person name="Zuo S."/>
            <person name="Madhav S."/>
            <person name="Lee Y.-H."/>
            <person name="Wang G.-L."/>
        </authorList>
    </citation>
    <scope>NUCLEOTIDE SEQUENCE</scope>
    <source>
        <strain evidence="2">AG1-IA B2</strain>
    </source>
</reference>
<protein>
    <submittedName>
        <fullName evidence="2">Uncharacterized protein</fullName>
    </submittedName>
</protein>
<accession>A0A8H7I2Y9</accession>
<organism evidence="2 3">
    <name type="scientific">Rhizoctonia solani</name>
    <dbReference type="NCBI Taxonomy" id="456999"/>
    <lineage>
        <taxon>Eukaryota</taxon>
        <taxon>Fungi</taxon>
        <taxon>Dikarya</taxon>
        <taxon>Basidiomycota</taxon>
        <taxon>Agaricomycotina</taxon>
        <taxon>Agaricomycetes</taxon>
        <taxon>Cantharellales</taxon>
        <taxon>Ceratobasidiaceae</taxon>
        <taxon>Rhizoctonia</taxon>
    </lineage>
</organism>
<feature type="compositionally biased region" description="Basic and acidic residues" evidence="1">
    <location>
        <begin position="187"/>
        <end position="201"/>
    </location>
</feature>
<evidence type="ECO:0000256" key="1">
    <source>
        <dbReference type="SAM" id="MobiDB-lite"/>
    </source>
</evidence>
<feature type="compositionally biased region" description="Acidic residues" evidence="1">
    <location>
        <begin position="202"/>
        <end position="219"/>
    </location>
</feature>
<proteinExistence type="predicted"/>
<dbReference type="Proteomes" id="UP000614334">
    <property type="component" value="Unassembled WGS sequence"/>
</dbReference>
<name>A0A8H7I2Y9_9AGAM</name>
<evidence type="ECO:0000313" key="3">
    <source>
        <dbReference type="Proteomes" id="UP000614334"/>
    </source>
</evidence>
<evidence type="ECO:0000313" key="2">
    <source>
        <dbReference type="EMBL" id="KAF8746748.1"/>
    </source>
</evidence>
<feature type="compositionally biased region" description="Basic and acidic residues" evidence="1">
    <location>
        <begin position="234"/>
        <end position="245"/>
    </location>
</feature>
<feature type="region of interest" description="Disordered" evidence="1">
    <location>
        <begin position="184"/>
        <end position="252"/>
    </location>
</feature>
<comment type="caution">
    <text evidence="2">The sequence shown here is derived from an EMBL/GenBank/DDBJ whole genome shotgun (WGS) entry which is preliminary data.</text>
</comment>